<name>A0AB33KU34_9FLAO</name>
<gene>
    <name evidence="1" type="ORF">Pbs1_11010</name>
</gene>
<reference evidence="1" key="1">
    <citation type="submission" date="2024-08" db="EMBL/GenBank/DDBJ databases">
        <title>Whole genome sequence of Tenacibaculum sp. strain pbs-1 associated with black-spot shell disease in Akoya pearl oysters.</title>
        <authorList>
            <person name="Sakatoku A."/>
            <person name="Suzuki T."/>
            <person name="Hatano K."/>
            <person name="Seki M."/>
            <person name="Tanaka D."/>
            <person name="Nakamura S."/>
            <person name="Suzuki N."/>
            <person name="Isshiki T."/>
        </authorList>
    </citation>
    <scope>NUCLEOTIDE SEQUENCE</scope>
    <source>
        <strain evidence="1">Pbs-1</strain>
    </source>
</reference>
<protein>
    <submittedName>
        <fullName evidence="1">Uncharacterized protein</fullName>
    </submittedName>
</protein>
<organism evidence="1">
    <name type="scientific">Tenacibaculum sp. Pbs-1</name>
    <dbReference type="NCBI Taxonomy" id="3238748"/>
    <lineage>
        <taxon>Bacteria</taxon>
        <taxon>Pseudomonadati</taxon>
        <taxon>Bacteroidota</taxon>
        <taxon>Flavobacteriia</taxon>
        <taxon>Flavobacteriales</taxon>
        <taxon>Flavobacteriaceae</taxon>
        <taxon>Tenacibaculum</taxon>
    </lineage>
</organism>
<evidence type="ECO:0000313" key="1">
    <source>
        <dbReference type="EMBL" id="BFP67758.1"/>
    </source>
</evidence>
<proteinExistence type="predicted"/>
<dbReference type="EMBL" id="AP035888">
    <property type="protein sequence ID" value="BFP67758.1"/>
    <property type="molecule type" value="Genomic_DNA"/>
</dbReference>
<accession>A0AB33KU34</accession>
<dbReference type="AlphaFoldDB" id="A0AB33KU34"/>
<sequence length="167" mass="19703">MKSYIFLTLLFLLTQLTFGQNIPEILKKYEKGIIVTHSKDTIYAELYNGSKPNRMKYVWNYETSVKTKNKELEIVEFGGYNYINNEWDSNTIFGRPFNKSEFSKWYSCENGILKLGETYSDKNNWTTSDYIYGDTKTGLWYFIGKDSNGQKYIGYKKFVLVGRLRDK</sequence>